<evidence type="ECO:0000256" key="1">
    <source>
        <dbReference type="SAM" id="SignalP"/>
    </source>
</evidence>
<proteinExistence type="predicted"/>
<gene>
    <name evidence="2" type="primary">RvY_00548-1</name>
    <name evidence="2" type="synonym">RvY_00548.1</name>
    <name evidence="2" type="ORF">RvY_00548</name>
</gene>
<comment type="caution">
    <text evidence="2">The sequence shown here is derived from an EMBL/GenBank/DDBJ whole genome shotgun (WGS) entry which is preliminary data.</text>
</comment>
<keyword evidence="3" id="KW-1185">Reference proteome</keyword>
<feature type="signal peptide" evidence="1">
    <location>
        <begin position="1"/>
        <end position="15"/>
    </location>
</feature>
<evidence type="ECO:0000313" key="3">
    <source>
        <dbReference type="Proteomes" id="UP000186922"/>
    </source>
</evidence>
<evidence type="ECO:0008006" key="4">
    <source>
        <dbReference type="Google" id="ProtNLM"/>
    </source>
</evidence>
<keyword evidence="1" id="KW-0732">Signal</keyword>
<evidence type="ECO:0000313" key="2">
    <source>
        <dbReference type="EMBL" id="GAU87743.1"/>
    </source>
</evidence>
<sequence>MQYVRWALSLPLISGKLIRYLGCTAATASEYDDMELCKLNHKLQGSRPPVIQAFTGGEERSRKKEAKKLCGARDILVRECPSAAFFASRDKAVQRRCSGNSISPSLAASKRHTCNTSCGEKLDRETLQYDTDLSDPCQARKE</sequence>
<accession>A0A1D1UN21</accession>
<reference evidence="2 3" key="1">
    <citation type="journal article" date="2016" name="Nat. Commun.">
        <title>Extremotolerant tardigrade genome and improved radiotolerance of human cultured cells by tardigrade-unique protein.</title>
        <authorList>
            <person name="Hashimoto T."/>
            <person name="Horikawa D.D."/>
            <person name="Saito Y."/>
            <person name="Kuwahara H."/>
            <person name="Kozuka-Hata H."/>
            <person name="Shin-I T."/>
            <person name="Minakuchi Y."/>
            <person name="Ohishi K."/>
            <person name="Motoyama A."/>
            <person name="Aizu T."/>
            <person name="Enomoto A."/>
            <person name="Kondo K."/>
            <person name="Tanaka S."/>
            <person name="Hara Y."/>
            <person name="Koshikawa S."/>
            <person name="Sagara H."/>
            <person name="Miura T."/>
            <person name="Yokobori S."/>
            <person name="Miyagawa K."/>
            <person name="Suzuki Y."/>
            <person name="Kubo T."/>
            <person name="Oyama M."/>
            <person name="Kohara Y."/>
            <person name="Fujiyama A."/>
            <person name="Arakawa K."/>
            <person name="Katayama T."/>
            <person name="Toyoda A."/>
            <person name="Kunieda T."/>
        </authorList>
    </citation>
    <scope>NUCLEOTIDE SEQUENCE [LARGE SCALE GENOMIC DNA]</scope>
    <source>
        <strain evidence="2 3">YOKOZUNA-1</strain>
    </source>
</reference>
<name>A0A1D1UN21_RAMVA</name>
<dbReference type="EMBL" id="BDGG01000001">
    <property type="protein sequence ID" value="GAU87743.1"/>
    <property type="molecule type" value="Genomic_DNA"/>
</dbReference>
<feature type="chain" id="PRO_5012565671" description="Secreted protein" evidence="1">
    <location>
        <begin position="16"/>
        <end position="142"/>
    </location>
</feature>
<dbReference type="Proteomes" id="UP000186922">
    <property type="component" value="Unassembled WGS sequence"/>
</dbReference>
<dbReference type="AlphaFoldDB" id="A0A1D1UN21"/>
<protein>
    <recommendedName>
        <fullName evidence="4">Secreted protein</fullName>
    </recommendedName>
</protein>
<organism evidence="2 3">
    <name type="scientific">Ramazzottius varieornatus</name>
    <name type="common">Water bear</name>
    <name type="synonym">Tardigrade</name>
    <dbReference type="NCBI Taxonomy" id="947166"/>
    <lineage>
        <taxon>Eukaryota</taxon>
        <taxon>Metazoa</taxon>
        <taxon>Ecdysozoa</taxon>
        <taxon>Tardigrada</taxon>
        <taxon>Eutardigrada</taxon>
        <taxon>Parachela</taxon>
        <taxon>Hypsibioidea</taxon>
        <taxon>Ramazzottiidae</taxon>
        <taxon>Ramazzottius</taxon>
    </lineage>
</organism>